<dbReference type="NCBIfam" id="TIGR00979">
    <property type="entry name" value="fumC_II"/>
    <property type="match status" value="1"/>
</dbReference>
<dbReference type="GO" id="GO:0006108">
    <property type="term" value="P:malate metabolic process"/>
    <property type="evidence" value="ECO:0007669"/>
    <property type="project" value="TreeGrafter"/>
</dbReference>
<dbReference type="Gene3D" id="1.20.200.10">
    <property type="entry name" value="Fumarase/aspartase (Central domain)"/>
    <property type="match status" value="1"/>
</dbReference>
<dbReference type="GO" id="GO:0005739">
    <property type="term" value="C:mitochondrion"/>
    <property type="evidence" value="ECO:0007669"/>
    <property type="project" value="TreeGrafter"/>
</dbReference>
<dbReference type="FunFam" id="1.10.275.10:FF:000001">
    <property type="entry name" value="Fumarate hydratase, mitochondrial"/>
    <property type="match status" value="1"/>
</dbReference>
<dbReference type="EC" id="4.2.1.2" evidence="2"/>
<dbReference type="InterPro" id="IPR008948">
    <property type="entry name" value="L-Aspartase-like"/>
</dbReference>
<dbReference type="PANTHER" id="PTHR11444:SF1">
    <property type="entry name" value="FUMARATE HYDRATASE, MITOCHONDRIAL"/>
    <property type="match status" value="1"/>
</dbReference>
<dbReference type="InterPro" id="IPR041667">
    <property type="entry name" value="Cupin_8"/>
</dbReference>
<reference evidence="6 7" key="1">
    <citation type="submission" date="2010-05" db="EMBL/GenBank/DDBJ databases">
        <title>The Genome Sequence of Thecamonas trahens ATCC 50062.</title>
        <authorList>
            <consortium name="The Broad Institute Genome Sequencing Platform"/>
            <person name="Russ C."/>
            <person name="Cuomo C."/>
            <person name="Shea T."/>
            <person name="Young S.K."/>
            <person name="Zeng Q."/>
            <person name="Koehrsen M."/>
            <person name="Haas B."/>
            <person name="Borodovsky M."/>
            <person name="Guigo R."/>
            <person name="Alvarado L."/>
            <person name="Berlin A."/>
            <person name="Bochicchio J."/>
            <person name="Borenstein D."/>
            <person name="Chapman S."/>
            <person name="Chen Z."/>
            <person name="Freedman E."/>
            <person name="Gellesch M."/>
            <person name="Goldberg J."/>
            <person name="Griggs A."/>
            <person name="Gujja S."/>
            <person name="Heilman E."/>
            <person name="Heiman D."/>
            <person name="Hepburn T."/>
            <person name="Howarth C."/>
            <person name="Jen D."/>
            <person name="Larson L."/>
            <person name="Mehta T."/>
            <person name="Park D."/>
            <person name="Pearson M."/>
            <person name="Roberts A."/>
            <person name="Saif S."/>
            <person name="Shenoy N."/>
            <person name="Sisk P."/>
            <person name="Stolte C."/>
            <person name="Sykes S."/>
            <person name="Thomson T."/>
            <person name="Walk T."/>
            <person name="White J."/>
            <person name="Yandava C."/>
            <person name="Burger G."/>
            <person name="Gray M.W."/>
            <person name="Holland P.W.H."/>
            <person name="King N."/>
            <person name="Lang F.B.F."/>
            <person name="Roger A.J."/>
            <person name="Ruiz-Trillo I."/>
            <person name="Lander E."/>
            <person name="Nusbaum C."/>
        </authorList>
    </citation>
    <scope>NUCLEOTIDE SEQUENCE [LARGE SCALE GENOMIC DNA]</scope>
    <source>
        <strain evidence="6 7">ATCC 50062</strain>
    </source>
</reference>
<dbReference type="CDD" id="cd01362">
    <property type="entry name" value="Fumarase_classII"/>
    <property type="match status" value="1"/>
</dbReference>
<dbReference type="Gene3D" id="1.10.275.10">
    <property type="entry name" value="Fumarase/aspartase (N-terminal domain)"/>
    <property type="match status" value="1"/>
</dbReference>
<protein>
    <recommendedName>
        <fullName evidence="2">fumarate hydratase</fullName>
        <ecNumber evidence="2">4.2.1.2</ecNumber>
    </recommendedName>
</protein>
<dbReference type="GO" id="GO:0006099">
    <property type="term" value="P:tricarboxylic acid cycle"/>
    <property type="evidence" value="ECO:0007669"/>
    <property type="project" value="InterPro"/>
</dbReference>
<dbReference type="Pfam" id="PF00206">
    <property type="entry name" value="Lyase_1"/>
    <property type="match status" value="1"/>
</dbReference>
<organism evidence="6 7">
    <name type="scientific">Thecamonas trahens ATCC 50062</name>
    <dbReference type="NCBI Taxonomy" id="461836"/>
    <lineage>
        <taxon>Eukaryota</taxon>
        <taxon>Apusozoa</taxon>
        <taxon>Apusomonadida</taxon>
        <taxon>Apusomonadidae</taxon>
        <taxon>Thecamonas</taxon>
    </lineage>
</organism>
<dbReference type="RefSeq" id="XP_013755897.1">
    <property type="nucleotide sequence ID" value="XM_013900443.1"/>
</dbReference>
<evidence type="ECO:0000259" key="5">
    <source>
        <dbReference type="PROSITE" id="PS51184"/>
    </source>
</evidence>
<dbReference type="InterPro" id="IPR003347">
    <property type="entry name" value="JmjC_dom"/>
</dbReference>
<dbReference type="PANTHER" id="PTHR11444">
    <property type="entry name" value="ASPARTATEAMMONIA/ARGININOSUCCINATE/ADENYLOSUCCINATE LYASE"/>
    <property type="match status" value="1"/>
</dbReference>
<evidence type="ECO:0000256" key="2">
    <source>
        <dbReference type="ARBA" id="ARBA00012921"/>
    </source>
</evidence>
<dbReference type="InterPro" id="IPR018951">
    <property type="entry name" value="Fumarase_C_C"/>
</dbReference>
<keyword evidence="3" id="KW-0456">Lyase</keyword>
<gene>
    <name evidence="6" type="ORF">AMSG_12096</name>
</gene>
<dbReference type="EMBL" id="GL349469">
    <property type="protein sequence ID" value="KNC51677.1"/>
    <property type="molecule type" value="Genomic_DNA"/>
</dbReference>
<dbReference type="Pfam" id="PF13621">
    <property type="entry name" value="Cupin_8"/>
    <property type="match status" value="1"/>
</dbReference>
<name>A0A0L0DH87_THETB</name>
<dbReference type="GO" id="GO:0006106">
    <property type="term" value="P:fumarate metabolic process"/>
    <property type="evidence" value="ECO:0007669"/>
    <property type="project" value="InterPro"/>
</dbReference>
<dbReference type="GO" id="GO:0004333">
    <property type="term" value="F:fumarate hydratase activity"/>
    <property type="evidence" value="ECO:0007669"/>
    <property type="project" value="UniProtKB-EC"/>
</dbReference>
<dbReference type="eggNOG" id="KOG2132">
    <property type="taxonomic scope" value="Eukaryota"/>
</dbReference>
<feature type="signal peptide" evidence="4">
    <location>
        <begin position="1"/>
        <end position="16"/>
    </location>
</feature>
<dbReference type="Gene3D" id="1.10.40.30">
    <property type="entry name" value="Fumarase/aspartase (C-terminal domain)"/>
    <property type="match status" value="1"/>
</dbReference>
<dbReference type="SMART" id="SM00558">
    <property type="entry name" value="JmjC"/>
    <property type="match status" value="1"/>
</dbReference>
<dbReference type="PRINTS" id="PR00149">
    <property type="entry name" value="FUMRATELYASE"/>
</dbReference>
<evidence type="ECO:0000256" key="1">
    <source>
        <dbReference type="ARBA" id="ARBA00009084"/>
    </source>
</evidence>
<dbReference type="FunFam" id="1.10.40.30:FF:000002">
    <property type="entry name" value="Fumarate hydratase class II"/>
    <property type="match status" value="1"/>
</dbReference>
<dbReference type="InterPro" id="IPR000362">
    <property type="entry name" value="Fumarate_lyase_fam"/>
</dbReference>
<keyword evidence="7" id="KW-1185">Reference proteome</keyword>
<feature type="domain" description="JmjC" evidence="5">
    <location>
        <begin position="229"/>
        <end position="377"/>
    </location>
</feature>
<dbReference type="InterPro" id="IPR022761">
    <property type="entry name" value="Fumarate_lyase_N"/>
</dbReference>
<dbReference type="OrthoDB" id="1738025at2759"/>
<dbReference type="Gene3D" id="2.60.120.650">
    <property type="entry name" value="Cupin"/>
    <property type="match status" value="1"/>
</dbReference>
<dbReference type="HAMAP" id="MF_00743">
    <property type="entry name" value="FumaraseC"/>
    <property type="match status" value="1"/>
</dbReference>
<evidence type="ECO:0000313" key="7">
    <source>
        <dbReference type="Proteomes" id="UP000054408"/>
    </source>
</evidence>
<dbReference type="SUPFAM" id="SSF51197">
    <property type="entry name" value="Clavaminate synthase-like"/>
    <property type="match status" value="1"/>
</dbReference>
<keyword evidence="4" id="KW-0732">Signal</keyword>
<dbReference type="InterPro" id="IPR020557">
    <property type="entry name" value="Fumarate_lyase_CS"/>
</dbReference>
<dbReference type="STRING" id="461836.A0A0L0DH87"/>
<dbReference type="SUPFAM" id="SSF48557">
    <property type="entry name" value="L-aspartase-like"/>
    <property type="match status" value="1"/>
</dbReference>
<comment type="similarity">
    <text evidence="1">Belongs to the class-II fumarase/aspartase family. Fumarase subfamily.</text>
</comment>
<proteinExistence type="inferred from homology"/>
<dbReference type="Proteomes" id="UP000054408">
    <property type="component" value="Unassembled WGS sequence"/>
</dbReference>
<dbReference type="InterPro" id="IPR005677">
    <property type="entry name" value="Fum_hydII"/>
</dbReference>
<evidence type="ECO:0000256" key="4">
    <source>
        <dbReference type="SAM" id="SignalP"/>
    </source>
</evidence>
<dbReference type="InterPro" id="IPR024083">
    <property type="entry name" value="Fumarase/histidase_N"/>
</dbReference>
<evidence type="ECO:0000313" key="6">
    <source>
        <dbReference type="EMBL" id="KNC51677.1"/>
    </source>
</evidence>
<dbReference type="FunFam" id="1.20.200.10:FF:000001">
    <property type="entry name" value="Fumarate hydratase, mitochondrial"/>
    <property type="match status" value="1"/>
</dbReference>
<accession>A0A0L0DH87</accession>
<dbReference type="Pfam" id="PF10415">
    <property type="entry name" value="FumaraseC_C"/>
    <property type="match status" value="1"/>
</dbReference>
<dbReference type="PROSITE" id="PS00163">
    <property type="entry name" value="FUMARATE_LYASES"/>
    <property type="match status" value="1"/>
</dbReference>
<evidence type="ECO:0000256" key="3">
    <source>
        <dbReference type="ARBA" id="ARBA00023239"/>
    </source>
</evidence>
<dbReference type="GeneID" id="25570011"/>
<sequence>MAMAIVLAMAPALAAADRGYPFGSETTGLPPSVKILTWPLAVDDLPLANASAPWADNPRAWWAPELADVLSEDDAEFAHHPLCAPWPGGARPDAAAIATKLSDLVLALAEPIIVRGHPLMEADWSAPREWSPETIARLIPELPQVYDKADSSVFLYRNGDKPLLGSPHWRTSIATVQNFLFPAAELVAQMRAEEAGSPLPGAPHRFFSGPLQLDPDVAFAGGSLDSATVTYVKGLIDAITPYYDVLGSAPVSPGLCEGDREISANLWMGTANVTSHGHYDGSTNIYAQMYGRKTFYLAPPTADFPLFPRLHESYRSISDEELPASAFTFRAPLEPGDLLLMPAYWFHHVVADTPSISVNFWCNSWAMQLMWISRRLPLPLEMEWLDSVEARVVLASLYSAIHAGLYTGDPASAASLLASLYPSRYAALFDSSPKHAGVKRVCSEASSTTAAMLAAPGIERLIELAVLPTDLDARHELESLFAAWVDAALAPLGLTRPRDLTYAKWHPRLIQTAAIARHILHGPRTTAGRAHEIFYYPDPETSEIEYLAKDDILRALPPASAASPAARAIADRDVLNSIEEIAYAIVVPDADPHVLGRTVPSFFGSLPVASTKPLPGTEAEAGSGAVRVETDSLGEVKVPSWAYWGAQTQRSLGNFDIDLPRHAMPFELVQGLAFVKKAAARVHARHGRLSEEVGKAIEAAADEIIDGTLADHFPLAIFQTGSGTQSNMNVNEVISNRAIEILGGERGSKTPVHPNDHVNKAQSSNDSFPTAMHVAAARALDAKLLPALEKLAAELEAKAEAWSNIVKIGRTHTMDATPLTLGQEFSGYAVQVRNAIARVTVAMHPRLMYLAQGGTAVGTGLNTTEGFDVEVAAEIAELTGLPFQTAPNKFEALAAHDAMVEVSGALNTLAVSAMKIGNDIRFLGSGPRCGIAELVIPNNEPGSSVMPAKANPTQCEALTMVAAQVMGNHVAVTVGGSNGHFELNVFKPLIGANVLSSICLLADVIRSFTDKCLVGIEPNHERLAHNVSQSLMLVTALNNHIGYDNAGKTAKKAAADGISLKEAAVELGYLTADQFDAWVNPVLMTKPTPAE</sequence>
<feature type="chain" id="PRO_5005537512" description="fumarate hydratase" evidence="4">
    <location>
        <begin position="17"/>
        <end position="1091"/>
    </location>
</feature>
<dbReference type="eggNOG" id="KOG1317">
    <property type="taxonomic scope" value="Eukaryota"/>
</dbReference>
<dbReference type="PROSITE" id="PS51184">
    <property type="entry name" value="JMJC"/>
    <property type="match status" value="1"/>
</dbReference>
<dbReference type="AlphaFoldDB" id="A0A0L0DH87"/>